<gene>
    <name evidence="1" type="ORF">DPMN_077557</name>
</gene>
<comment type="caution">
    <text evidence="1">The sequence shown here is derived from an EMBL/GenBank/DDBJ whole genome shotgun (WGS) entry which is preliminary data.</text>
</comment>
<proteinExistence type="predicted"/>
<protein>
    <submittedName>
        <fullName evidence="1">Uncharacterized protein</fullName>
    </submittedName>
</protein>
<accession>A0A9D3YP18</accession>
<sequence length="127" mass="14497">MKKVLIKGLYAVGMHHHGQRALQVAPQYCGKLEPENSFDRHAIAIHAHPSDRLCAYLRRQDALFISELHRLNLIDGHILIKPKFEPVFRTRVGPSQRCNLGFYAKDEHVASIQICARNNGMLVRFAD</sequence>
<dbReference type="AlphaFoldDB" id="A0A9D3YP18"/>
<organism evidence="1 2">
    <name type="scientific">Dreissena polymorpha</name>
    <name type="common">Zebra mussel</name>
    <name type="synonym">Mytilus polymorpha</name>
    <dbReference type="NCBI Taxonomy" id="45954"/>
    <lineage>
        <taxon>Eukaryota</taxon>
        <taxon>Metazoa</taxon>
        <taxon>Spiralia</taxon>
        <taxon>Lophotrochozoa</taxon>
        <taxon>Mollusca</taxon>
        <taxon>Bivalvia</taxon>
        <taxon>Autobranchia</taxon>
        <taxon>Heteroconchia</taxon>
        <taxon>Euheterodonta</taxon>
        <taxon>Imparidentia</taxon>
        <taxon>Neoheterodontei</taxon>
        <taxon>Myida</taxon>
        <taxon>Dreissenoidea</taxon>
        <taxon>Dreissenidae</taxon>
        <taxon>Dreissena</taxon>
    </lineage>
</organism>
<dbReference type="Proteomes" id="UP000828390">
    <property type="component" value="Unassembled WGS sequence"/>
</dbReference>
<evidence type="ECO:0000313" key="2">
    <source>
        <dbReference type="Proteomes" id="UP000828390"/>
    </source>
</evidence>
<reference evidence="1" key="2">
    <citation type="submission" date="2020-11" db="EMBL/GenBank/DDBJ databases">
        <authorList>
            <person name="McCartney M.A."/>
            <person name="Auch B."/>
            <person name="Kono T."/>
            <person name="Mallez S."/>
            <person name="Becker A."/>
            <person name="Gohl D.M."/>
            <person name="Silverstein K.A.T."/>
            <person name="Koren S."/>
            <person name="Bechman K.B."/>
            <person name="Herman A."/>
            <person name="Abrahante J.E."/>
            <person name="Garbe J."/>
        </authorList>
    </citation>
    <scope>NUCLEOTIDE SEQUENCE</scope>
    <source>
        <strain evidence="1">Duluth1</strain>
        <tissue evidence="1">Whole animal</tissue>
    </source>
</reference>
<keyword evidence="2" id="KW-1185">Reference proteome</keyword>
<name>A0A9D3YP18_DREPO</name>
<evidence type="ECO:0000313" key="1">
    <source>
        <dbReference type="EMBL" id="KAH3702533.1"/>
    </source>
</evidence>
<reference evidence="1" key="1">
    <citation type="journal article" date="2019" name="bioRxiv">
        <title>The Genome of the Zebra Mussel, Dreissena polymorpha: A Resource for Invasive Species Research.</title>
        <authorList>
            <person name="McCartney M.A."/>
            <person name="Auch B."/>
            <person name="Kono T."/>
            <person name="Mallez S."/>
            <person name="Zhang Y."/>
            <person name="Obille A."/>
            <person name="Becker A."/>
            <person name="Abrahante J.E."/>
            <person name="Garbe J."/>
            <person name="Badalamenti J.P."/>
            <person name="Herman A."/>
            <person name="Mangelson H."/>
            <person name="Liachko I."/>
            <person name="Sullivan S."/>
            <person name="Sone E.D."/>
            <person name="Koren S."/>
            <person name="Silverstein K.A.T."/>
            <person name="Beckman K.B."/>
            <person name="Gohl D.M."/>
        </authorList>
    </citation>
    <scope>NUCLEOTIDE SEQUENCE</scope>
    <source>
        <strain evidence="1">Duluth1</strain>
        <tissue evidence="1">Whole animal</tissue>
    </source>
</reference>
<dbReference type="EMBL" id="JAIWYP010000015">
    <property type="protein sequence ID" value="KAH3702533.1"/>
    <property type="molecule type" value="Genomic_DNA"/>
</dbReference>